<dbReference type="Proteomes" id="UP000664617">
    <property type="component" value="Unassembled WGS sequence"/>
</dbReference>
<name>A0ABS3IA63_9MICO</name>
<evidence type="ECO:0000256" key="4">
    <source>
        <dbReference type="ARBA" id="ARBA00022475"/>
    </source>
</evidence>
<evidence type="ECO:0000256" key="8">
    <source>
        <dbReference type="ARBA" id="ARBA00023136"/>
    </source>
</evidence>
<keyword evidence="7 9" id="KW-1133">Transmembrane helix</keyword>
<keyword evidence="13" id="KW-1185">Reference proteome</keyword>
<evidence type="ECO:0000313" key="13">
    <source>
        <dbReference type="Proteomes" id="UP000664617"/>
    </source>
</evidence>
<dbReference type="InterPro" id="IPR000515">
    <property type="entry name" value="MetI-like"/>
</dbReference>
<feature type="domain" description="ABC transmembrane type-1" evidence="11">
    <location>
        <begin position="91"/>
        <end position="294"/>
    </location>
</feature>
<feature type="transmembrane region" description="Helical" evidence="9">
    <location>
        <begin position="170"/>
        <end position="189"/>
    </location>
</feature>
<evidence type="ECO:0000256" key="9">
    <source>
        <dbReference type="RuleBase" id="RU363032"/>
    </source>
</evidence>
<feature type="transmembrane region" description="Helical" evidence="9">
    <location>
        <begin position="48"/>
        <end position="71"/>
    </location>
</feature>
<reference evidence="13" key="1">
    <citation type="submission" date="2023-07" db="EMBL/GenBank/DDBJ databases">
        <title>Myceligenerans salitolerans sp. nov., a halotolerant actinomycete isolated from a salt lake in Xinjiang, China.</title>
        <authorList>
            <person name="Guan T."/>
        </authorList>
    </citation>
    <scope>NUCLEOTIDE SEQUENCE [LARGE SCALE GENOMIC DNA]</scope>
    <source>
        <strain evidence="13">XHU 5031</strain>
    </source>
</reference>
<proteinExistence type="inferred from homology"/>
<dbReference type="InterPro" id="IPR006469">
    <property type="entry name" value="NifC_ABC_porter"/>
</dbReference>
<dbReference type="EMBL" id="JAFMPK010000029">
    <property type="protein sequence ID" value="MBO0608927.1"/>
    <property type="molecule type" value="Genomic_DNA"/>
</dbReference>
<evidence type="ECO:0000313" key="12">
    <source>
        <dbReference type="EMBL" id="MBO0608927.1"/>
    </source>
</evidence>
<feature type="transmembrane region" description="Helical" evidence="9">
    <location>
        <begin position="129"/>
        <end position="150"/>
    </location>
</feature>
<feature type="transmembrane region" description="Helical" evidence="9">
    <location>
        <begin position="91"/>
        <end position="117"/>
    </location>
</feature>
<dbReference type="PANTHER" id="PTHR30183:SF3">
    <property type="entry name" value="MOLYBDENUM TRANSPORT SYSTEM PERMEASE PROTEIN MODB"/>
    <property type="match status" value="1"/>
</dbReference>
<keyword evidence="6 9" id="KW-0812">Transmembrane</keyword>
<evidence type="ECO:0000256" key="10">
    <source>
        <dbReference type="SAM" id="MobiDB-lite"/>
    </source>
</evidence>
<dbReference type="PANTHER" id="PTHR30183">
    <property type="entry name" value="MOLYBDENUM TRANSPORT SYSTEM PERMEASE PROTEIN MODB"/>
    <property type="match status" value="1"/>
</dbReference>
<gene>
    <name evidence="12" type="primary">modB</name>
    <name evidence="12" type="ORF">J0911_07765</name>
</gene>
<dbReference type="PROSITE" id="PS50928">
    <property type="entry name" value="ABC_TM1"/>
    <property type="match status" value="1"/>
</dbReference>
<dbReference type="Pfam" id="PF00528">
    <property type="entry name" value="BPD_transp_1"/>
    <property type="match status" value="1"/>
</dbReference>
<evidence type="ECO:0000256" key="2">
    <source>
        <dbReference type="ARBA" id="ARBA00007069"/>
    </source>
</evidence>
<dbReference type="SUPFAM" id="SSF161098">
    <property type="entry name" value="MetI-like"/>
    <property type="match status" value="1"/>
</dbReference>
<evidence type="ECO:0000256" key="5">
    <source>
        <dbReference type="ARBA" id="ARBA00022505"/>
    </source>
</evidence>
<comment type="caution">
    <text evidence="12">The sequence shown here is derived from an EMBL/GenBank/DDBJ whole genome shotgun (WGS) entry which is preliminary data.</text>
</comment>
<organism evidence="12 13">
    <name type="scientific">Myceligenerans salitolerans</name>
    <dbReference type="NCBI Taxonomy" id="1230528"/>
    <lineage>
        <taxon>Bacteria</taxon>
        <taxon>Bacillati</taxon>
        <taxon>Actinomycetota</taxon>
        <taxon>Actinomycetes</taxon>
        <taxon>Micrococcales</taxon>
        <taxon>Promicromonosporaceae</taxon>
        <taxon>Myceligenerans</taxon>
    </lineage>
</organism>
<comment type="subcellular location">
    <subcellularLocation>
        <location evidence="1 9">Cell membrane</location>
        <topology evidence="1 9">Multi-pass membrane protein</topology>
    </subcellularLocation>
</comment>
<accession>A0ABS3IA63</accession>
<feature type="compositionally biased region" description="Low complexity" evidence="10">
    <location>
        <begin position="1"/>
        <end position="15"/>
    </location>
</feature>
<keyword evidence="3 9" id="KW-0813">Transport</keyword>
<keyword evidence="5" id="KW-0500">Molybdenum</keyword>
<evidence type="ECO:0000256" key="7">
    <source>
        <dbReference type="ARBA" id="ARBA00022989"/>
    </source>
</evidence>
<dbReference type="CDD" id="cd06261">
    <property type="entry name" value="TM_PBP2"/>
    <property type="match status" value="1"/>
</dbReference>
<dbReference type="InterPro" id="IPR011867">
    <property type="entry name" value="ModB_ABC"/>
</dbReference>
<evidence type="ECO:0000256" key="1">
    <source>
        <dbReference type="ARBA" id="ARBA00004651"/>
    </source>
</evidence>
<dbReference type="NCBIfam" id="TIGR02141">
    <property type="entry name" value="modB_ABC"/>
    <property type="match status" value="1"/>
</dbReference>
<evidence type="ECO:0000256" key="3">
    <source>
        <dbReference type="ARBA" id="ARBA00022448"/>
    </source>
</evidence>
<dbReference type="NCBIfam" id="TIGR01581">
    <property type="entry name" value="Mo_ABC_porter"/>
    <property type="match status" value="1"/>
</dbReference>
<feature type="transmembrane region" description="Helical" evidence="9">
    <location>
        <begin position="275"/>
        <end position="294"/>
    </location>
</feature>
<dbReference type="Gene3D" id="1.10.3720.10">
    <property type="entry name" value="MetI-like"/>
    <property type="match status" value="1"/>
</dbReference>
<protein>
    <submittedName>
        <fullName evidence="12">Molybdate ABC transporter permease subunit</fullName>
    </submittedName>
</protein>
<evidence type="ECO:0000256" key="6">
    <source>
        <dbReference type="ARBA" id="ARBA00022692"/>
    </source>
</evidence>
<feature type="transmembrane region" description="Helical" evidence="9">
    <location>
        <begin position="220"/>
        <end position="238"/>
    </location>
</feature>
<dbReference type="InterPro" id="IPR035906">
    <property type="entry name" value="MetI-like_sf"/>
</dbReference>
<comment type="similarity">
    <text evidence="2">Belongs to the binding-protein-dependent transport system permease family. CysTW subfamily.</text>
</comment>
<feature type="region of interest" description="Disordered" evidence="10">
    <location>
        <begin position="1"/>
        <end position="36"/>
    </location>
</feature>
<sequence>MTPAAPGAAGPAGPGHKTPEPGPTAPAAPSGTRFRRVRPRRDPLGRAPLVLVLPAVVAVLLLAVPLGTMVVATDPASLAAALRSEAVRHALWLSVVTSTAAIVICLVLGLPLAWVLARVDFPGRRLVRSLVIVPMVLPPVVAGIALRTAFGRSGLLGRPLLDLTGFAFPYTTWGVVLAHVFVALPFVVISMEGGLRAAGPLYDAAAATLGASRWLTFRRVTVPLALPGIAAALVLGWARSLGEFGATITFNGNYPGVTQTMPTLIYVERQADGDAVLALSLVMLLVSVGVLVALRDRWLVTA</sequence>
<evidence type="ECO:0000259" key="11">
    <source>
        <dbReference type="PROSITE" id="PS50928"/>
    </source>
</evidence>
<keyword evidence="4" id="KW-1003">Cell membrane</keyword>
<keyword evidence="8 9" id="KW-0472">Membrane</keyword>